<dbReference type="Proteomes" id="UP001303760">
    <property type="component" value="Unassembled WGS sequence"/>
</dbReference>
<proteinExistence type="predicted"/>
<protein>
    <submittedName>
        <fullName evidence="3">Uncharacterized protein</fullName>
    </submittedName>
</protein>
<gene>
    <name evidence="3" type="ORF">C8A03DRAFT_40933</name>
</gene>
<dbReference type="AlphaFoldDB" id="A0AAN7HE42"/>
<feature type="transmembrane region" description="Helical" evidence="2">
    <location>
        <begin position="46"/>
        <end position="64"/>
    </location>
</feature>
<keyword evidence="2" id="KW-0812">Transmembrane</keyword>
<reference evidence="3" key="2">
    <citation type="submission" date="2023-05" db="EMBL/GenBank/DDBJ databases">
        <authorList>
            <consortium name="Lawrence Berkeley National Laboratory"/>
            <person name="Steindorff A."/>
            <person name="Hensen N."/>
            <person name="Bonometti L."/>
            <person name="Westerberg I."/>
            <person name="Brannstrom I.O."/>
            <person name="Guillou S."/>
            <person name="Cros-Aarteil S."/>
            <person name="Calhoun S."/>
            <person name="Haridas S."/>
            <person name="Kuo A."/>
            <person name="Mondo S."/>
            <person name="Pangilinan J."/>
            <person name="Riley R."/>
            <person name="Labutti K."/>
            <person name="Andreopoulos B."/>
            <person name="Lipzen A."/>
            <person name="Chen C."/>
            <person name="Yanf M."/>
            <person name="Daum C."/>
            <person name="Ng V."/>
            <person name="Clum A."/>
            <person name="Ohm R."/>
            <person name="Martin F."/>
            <person name="Silar P."/>
            <person name="Natvig D."/>
            <person name="Lalanne C."/>
            <person name="Gautier V."/>
            <person name="Ament-Velasquez S.L."/>
            <person name="Kruys A."/>
            <person name="Hutchinson M.I."/>
            <person name="Powell A.J."/>
            <person name="Barry K."/>
            <person name="Miller A.N."/>
            <person name="Grigoriev I.V."/>
            <person name="Debuchy R."/>
            <person name="Gladieux P."/>
            <person name="Thoren M.H."/>
            <person name="Johannesson H."/>
        </authorList>
    </citation>
    <scope>NUCLEOTIDE SEQUENCE</scope>
    <source>
        <strain evidence="3">CBS 532.94</strain>
    </source>
</reference>
<keyword evidence="2" id="KW-0472">Membrane</keyword>
<reference evidence="3" key="1">
    <citation type="journal article" date="2023" name="Mol. Phylogenet. Evol.">
        <title>Genome-scale phylogeny and comparative genomics of the fungal order Sordariales.</title>
        <authorList>
            <person name="Hensen N."/>
            <person name="Bonometti L."/>
            <person name="Westerberg I."/>
            <person name="Brannstrom I.O."/>
            <person name="Guillou S."/>
            <person name="Cros-Aarteil S."/>
            <person name="Calhoun S."/>
            <person name="Haridas S."/>
            <person name="Kuo A."/>
            <person name="Mondo S."/>
            <person name="Pangilinan J."/>
            <person name="Riley R."/>
            <person name="LaButti K."/>
            <person name="Andreopoulos B."/>
            <person name="Lipzen A."/>
            <person name="Chen C."/>
            <person name="Yan M."/>
            <person name="Daum C."/>
            <person name="Ng V."/>
            <person name="Clum A."/>
            <person name="Steindorff A."/>
            <person name="Ohm R.A."/>
            <person name="Martin F."/>
            <person name="Silar P."/>
            <person name="Natvig D.O."/>
            <person name="Lalanne C."/>
            <person name="Gautier V."/>
            <person name="Ament-Velasquez S.L."/>
            <person name="Kruys A."/>
            <person name="Hutchinson M.I."/>
            <person name="Powell A.J."/>
            <person name="Barry K."/>
            <person name="Miller A.N."/>
            <person name="Grigoriev I.V."/>
            <person name="Debuchy R."/>
            <person name="Gladieux P."/>
            <person name="Hiltunen Thoren M."/>
            <person name="Johannesson H."/>
        </authorList>
    </citation>
    <scope>NUCLEOTIDE SEQUENCE</scope>
    <source>
        <strain evidence="3">CBS 532.94</strain>
    </source>
</reference>
<name>A0AAN7HE42_9PEZI</name>
<feature type="compositionally biased region" description="Pro residues" evidence="1">
    <location>
        <begin position="323"/>
        <end position="333"/>
    </location>
</feature>
<keyword evidence="2" id="KW-1133">Transmembrane helix</keyword>
<feature type="compositionally biased region" description="Low complexity" evidence="1">
    <location>
        <begin position="293"/>
        <end position="304"/>
    </location>
</feature>
<feature type="transmembrane region" description="Helical" evidence="2">
    <location>
        <begin position="171"/>
        <end position="194"/>
    </location>
</feature>
<accession>A0AAN7HE42</accession>
<dbReference type="EMBL" id="MU860018">
    <property type="protein sequence ID" value="KAK4241712.1"/>
    <property type="molecule type" value="Genomic_DNA"/>
</dbReference>
<keyword evidence="4" id="KW-1185">Reference proteome</keyword>
<evidence type="ECO:0000313" key="3">
    <source>
        <dbReference type="EMBL" id="KAK4241712.1"/>
    </source>
</evidence>
<evidence type="ECO:0000256" key="2">
    <source>
        <dbReference type="SAM" id="Phobius"/>
    </source>
</evidence>
<comment type="caution">
    <text evidence="3">The sequence shown here is derived from an EMBL/GenBank/DDBJ whole genome shotgun (WGS) entry which is preliminary data.</text>
</comment>
<feature type="region of interest" description="Disordered" evidence="1">
    <location>
        <begin position="283"/>
        <end position="333"/>
    </location>
</feature>
<feature type="transmembrane region" description="Helical" evidence="2">
    <location>
        <begin position="111"/>
        <end position="133"/>
    </location>
</feature>
<evidence type="ECO:0000256" key="1">
    <source>
        <dbReference type="SAM" id="MobiDB-lite"/>
    </source>
</evidence>
<feature type="transmembrane region" description="Helical" evidence="2">
    <location>
        <begin position="215"/>
        <end position="237"/>
    </location>
</feature>
<organism evidence="3 4">
    <name type="scientific">Achaetomium macrosporum</name>
    <dbReference type="NCBI Taxonomy" id="79813"/>
    <lineage>
        <taxon>Eukaryota</taxon>
        <taxon>Fungi</taxon>
        <taxon>Dikarya</taxon>
        <taxon>Ascomycota</taxon>
        <taxon>Pezizomycotina</taxon>
        <taxon>Sordariomycetes</taxon>
        <taxon>Sordariomycetidae</taxon>
        <taxon>Sordariales</taxon>
        <taxon>Chaetomiaceae</taxon>
        <taxon>Achaetomium</taxon>
    </lineage>
</organism>
<feature type="transmembrane region" description="Helical" evidence="2">
    <location>
        <begin position="70"/>
        <end position="90"/>
    </location>
</feature>
<feature type="transmembrane region" description="Helical" evidence="2">
    <location>
        <begin position="12"/>
        <end position="34"/>
    </location>
</feature>
<sequence>MSCGFVGNSDMYGFGIRIGFYLQWYGGIAANWLAQSEVKGLRLADSLFISATFLALIIQTPMATLQPVEIYIILLLTYGSFYFLVPLYFWRLATACNPLRDPTRWTRVKPGRVYSVACFGLLMAETSFQLWFWCTGINTIPREALDADCPEYGFLFARVALNNPLFIAGNIMLNLLLLIFSLVFFCLGANLVPLPRALRKKERRARRHPPSDGEVLGLQLLQSALNCTVASIIVAATELTIQWNNISGVNDVSTAGQIIPVIIAAGLVSRVVYVYLFEEEVDAGSGGNGSGSGSSQTGSSTTPGPQSPRPRAPDPIYTMPPRQSMPPPPPPPQ</sequence>
<evidence type="ECO:0000313" key="4">
    <source>
        <dbReference type="Proteomes" id="UP001303760"/>
    </source>
</evidence>
<feature type="transmembrane region" description="Helical" evidence="2">
    <location>
        <begin position="257"/>
        <end position="276"/>
    </location>
</feature>